<name>A0A8T8SAU6_9BASI</name>
<evidence type="ECO:0000313" key="1">
    <source>
        <dbReference type="EMBL" id="KAE8236253.1"/>
    </source>
</evidence>
<gene>
    <name evidence="1" type="ORF">A4X13_0g9212</name>
</gene>
<dbReference type="EMBL" id="LWDF02002316">
    <property type="protein sequence ID" value="KAE8236253.1"/>
    <property type="molecule type" value="Genomic_DNA"/>
</dbReference>
<reference evidence="1" key="2">
    <citation type="journal article" date="2019" name="IMA Fungus">
        <title>Genome sequencing and comparison of five Tilletia species to identify candidate genes for the detection of regulated species infecting wheat.</title>
        <authorList>
            <person name="Nguyen H.D.T."/>
            <person name="Sultana T."/>
            <person name="Kesanakurti P."/>
            <person name="Hambleton S."/>
        </authorList>
    </citation>
    <scope>NUCLEOTIDE SEQUENCE</scope>
    <source>
        <strain evidence="1">DAOMC 236416</strain>
    </source>
</reference>
<feature type="non-terminal residue" evidence="1">
    <location>
        <position position="1"/>
    </location>
</feature>
<keyword evidence="2" id="KW-1185">Reference proteome</keyword>
<evidence type="ECO:0000313" key="2">
    <source>
        <dbReference type="Proteomes" id="UP000077521"/>
    </source>
</evidence>
<proteinExistence type="predicted"/>
<dbReference type="Proteomes" id="UP000077521">
    <property type="component" value="Unassembled WGS sequence"/>
</dbReference>
<dbReference type="AlphaFoldDB" id="A0A8T8SAU6"/>
<comment type="caution">
    <text evidence="1">The sequence shown here is derived from an EMBL/GenBank/DDBJ whole genome shotgun (WGS) entry which is preliminary data.</text>
</comment>
<sequence>PQASASCKEEHRRSEPKIEELTKRLHEQAGANKKETKAMDTEIEKLRSTIDTIKNVIAVSK</sequence>
<reference evidence="1" key="1">
    <citation type="submission" date="2016-04" db="EMBL/GenBank/DDBJ databases">
        <authorList>
            <person name="Nguyen H.D."/>
            <person name="Samba Siva P."/>
            <person name="Cullis J."/>
            <person name="Levesque C.A."/>
            <person name="Hambleton S."/>
        </authorList>
    </citation>
    <scope>NUCLEOTIDE SEQUENCE</scope>
    <source>
        <strain evidence="1">DAOMC 236416</strain>
    </source>
</reference>
<protein>
    <submittedName>
        <fullName evidence="1">Uncharacterized protein</fullName>
    </submittedName>
</protein>
<accession>A0A8T8SAU6</accession>
<organism evidence="1 2">
    <name type="scientific">Tilletia indica</name>
    <dbReference type="NCBI Taxonomy" id="43049"/>
    <lineage>
        <taxon>Eukaryota</taxon>
        <taxon>Fungi</taxon>
        <taxon>Dikarya</taxon>
        <taxon>Basidiomycota</taxon>
        <taxon>Ustilaginomycotina</taxon>
        <taxon>Exobasidiomycetes</taxon>
        <taxon>Tilletiales</taxon>
        <taxon>Tilletiaceae</taxon>
        <taxon>Tilletia</taxon>
    </lineage>
</organism>